<reference evidence="1" key="1">
    <citation type="submission" date="2019-10" db="EMBL/GenBank/DDBJ databases">
        <authorList>
            <consortium name="DOE Joint Genome Institute"/>
            <person name="Kuo A."/>
            <person name="Miyauchi S."/>
            <person name="Kiss E."/>
            <person name="Drula E."/>
            <person name="Kohler A."/>
            <person name="Sanchez-Garcia M."/>
            <person name="Andreopoulos B."/>
            <person name="Barry K.W."/>
            <person name="Bonito G."/>
            <person name="Buee M."/>
            <person name="Carver A."/>
            <person name="Chen C."/>
            <person name="Cichocki N."/>
            <person name="Clum A."/>
            <person name="Culley D."/>
            <person name="Crous P.W."/>
            <person name="Fauchery L."/>
            <person name="Girlanda M."/>
            <person name="Hayes R."/>
            <person name="Keri Z."/>
            <person name="Labutti K."/>
            <person name="Lipzen A."/>
            <person name="Lombard V."/>
            <person name="Magnuson J."/>
            <person name="Maillard F."/>
            <person name="Morin E."/>
            <person name="Murat C."/>
            <person name="Nolan M."/>
            <person name="Ohm R."/>
            <person name="Pangilinan J."/>
            <person name="Pereira M."/>
            <person name="Perotto S."/>
            <person name="Peter M."/>
            <person name="Riley R."/>
            <person name="Sitrit Y."/>
            <person name="Stielow B."/>
            <person name="Szollosi G."/>
            <person name="Zifcakova L."/>
            <person name="Stursova M."/>
            <person name="Spatafora J.W."/>
            <person name="Tedersoo L."/>
            <person name="Vaario L.-M."/>
            <person name="Yamada A."/>
            <person name="Yan M."/>
            <person name="Wang P."/>
            <person name="Xu J."/>
            <person name="Bruns T."/>
            <person name="Baldrian P."/>
            <person name="Vilgalys R."/>
            <person name="Henrissat B."/>
            <person name="Grigoriev I.V."/>
            <person name="Hibbett D."/>
            <person name="Nagy L.G."/>
            <person name="Martin F.M."/>
        </authorList>
    </citation>
    <scope>NUCLEOTIDE SEQUENCE</scope>
    <source>
        <strain evidence="1">P2</strain>
    </source>
</reference>
<evidence type="ECO:0000313" key="1">
    <source>
        <dbReference type="EMBL" id="KAF9650583.1"/>
    </source>
</evidence>
<comment type="caution">
    <text evidence="1">The sequence shown here is derived from an EMBL/GenBank/DDBJ whole genome shotgun (WGS) entry which is preliminary data.</text>
</comment>
<reference evidence="1" key="2">
    <citation type="journal article" date="2020" name="Nat. Commun.">
        <title>Large-scale genome sequencing of mycorrhizal fungi provides insights into the early evolution of symbiotic traits.</title>
        <authorList>
            <person name="Miyauchi S."/>
            <person name="Kiss E."/>
            <person name="Kuo A."/>
            <person name="Drula E."/>
            <person name="Kohler A."/>
            <person name="Sanchez-Garcia M."/>
            <person name="Morin E."/>
            <person name="Andreopoulos B."/>
            <person name="Barry K.W."/>
            <person name="Bonito G."/>
            <person name="Buee M."/>
            <person name="Carver A."/>
            <person name="Chen C."/>
            <person name="Cichocki N."/>
            <person name="Clum A."/>
            <person name="Culley D."/>
            <person name="Crous P.W."/>
            <person name="Fauchery L."/>
            <person name="Girlanda M."/>
            <person name="Hayes R.D."/>
            <person name="Keri Z."/>
            <person name="LaButti K."/>
            <person name="Lipzen A."/>
            <person name="Lombard V."/>
            <person name="Magnuson J."/>
            <person name="Maillard F."/>
            <person name="Murat C."/>
            <person name="Nolan M."/>
            <person name="Ohm R.A."/>
            <person name="Pangilinan J."/>
            <person name="Pereira M.F."/>
            <person name="Perotto S."/>
            <person name="Peter M."/>
            <person name="Pfister S."/>
            <person name="Riley R."/>
            <person name="Sitrit Y."/>
            <person name="Stielow J.B."/>
            <person name="Szollosi G."/>
            <person name="Zifcakova L."/>
            <person name="Stursova M."/>
            <person name="Spatafora J.W."/>
            <person name="Tedersoo L."/>
            <person name="Vaario L.M."/>
            <person name="Yamada A."/>
            <person name="Yan M."/>
            <person name="Wang P."/>
            <person name="Xu J."/>
            <person name="Bruns T."/>
            <person name="Baldrian P."/>
            <person name="Vilgalys R."/>
            <person name="Dunand C."/>
            <person name="Henrissat B."/>
            <person name="Grigoriev I.V."/>
            <person name="Hibbett D."/>
            <person name="Nagy L.G."/>
            <person name="Martin F.M."/>
        </authorList>
    </citation>
    <scope>NUCLEOTIDE SEQUENCE</scope>
    <source>
        <strain evidence="1">P2</strain>
    </source>
</reference>
<protein>
    <submittedName>
        <fullName evidence="1">Uncharacterized protein</fullName>
    </submittedName>
</protein>
<keyword evidence="2" id="KW-1185">Reference proteome</keyword>
<dbReference type="Proteomes" id="UP000886501">
    <property type="component" value="Unassembled WGS sequence"/>
</dbReference>
<dbReference type="EMBL" id="MU117983">
    <property type="protein sequence ID" value="KAF9650583.1"/>
    <property type="molecule type" value="Genomic_DNA"/>
</dbReference>
<accession>A0ACB6ZMC8</accession>
<name>A0ACB6ZMC8_THEGA</name>
<evidence type="ECO:0000313" key="2">
    <source>
        <dbReference type="Proteomes" id="UP000886501"/>
    </source>
</evidence>
<sequence length="512" mass="56444">MTDILLPPSKFTRDQLVRNLQILGTLSAPLPPELPISLPLSRSPTPPPSNKRKLPTASDSEKLKRPRTLPPQPLKVEPTEDGELREEPIGPSPAESIQPSIAVSQAAPSATVPVRRPRRGRGDAVRAIETKEKYHAYGKILKYSGDARFWSTYPPNHRHHRPLANPPPVGSPYHKNGNLIARLELVDALVSFAYSIWSNEYFHNDCVADTWGNISEFLAWCKAKWSSEDTQGEQEKAFLGLVYMIEAYINYRKFVYACLDRRGKDGQGKEGLESTSTRLYREIERQQQAAVDALAQAAVSQKHGSGSVNTPTMLPSPASASSVNSTPTMTNRSPSQPSTSNVPQSSSTHPPNQIPTVFPLMLQPETIAAFRNQNLAIHAAQWCSHLASQHLTIPILMRHFPTTWARIAGSNLSADEEHEPDIEDDEGELYWPGQSQIGEGLGWVCLMGKAMVKEFGKGIGYLGIDGVIRKEDVIRGRDTMRIPCPRLVTCPLITGPQVPPTRLGSGGHHPQT</sequence>
<gene>
    <name evidence="1" type="ORF">BDM02DRAFT_3154767</name>
</gene>
<organism evidence="1 2">
    <name type="scientific">Thelephora ganbajun</name>
    <name type="common">Ganba fungus</name>
    <dbReference type="NCBI Taxonomy" id="370292"/>
    <lineage>
        <taxon>Eukaryota</taxon>
        <taxon>Fungi</taxon>
        <taxon>Dikarya</taxon>
        <taxon>Basidiomycota</taxon>
        <taxon>Agaricomycotina</taxon>
        <taxon>Agaricomycetes</taxon>
        <taxon>Thelephorales</taxon>
        <taxon>Thelephoraceae</taxon>
        <taxon>Thelephora</taxon>
    </lineage>
</organism>
<proteinExistence type="predicted"/>